<evidence type="ECO:0000313" key="1">
    <source>
        <dbReference type="EMBL" id="KAK1869745.1"/>
    </source>
</evidence>
<accession>A0ACC3CHR3</accession>
<dbReference type="EMBL" id="CM020620">
    <property type="protein sequence ID" value="KAK1869745.1"/>
    <property type="molecule type" value="Genomic_DNA"/>
</dbReference>
<gene>
    <name evidence="1" type="ORF">I4F81_012211</name>
</gene>
<dbReference type="Proteomes" id="UP000798662">
    <property type="component" value="Chromosome 3"/>
</dbReference>
<name>A0ACC3CHR3_PYRYE</name>
<reference evidence="1" key="1">
    <citation type="submission" date="2019-11" db="EMBL/GenBank/DDBJ databases">
        <title>Nori genome reveals adaptations in red seaweeds to the harsh intertidal environment.</title>
        <authorList>
            <person name="Wang D."/>
            <person name="Mao Y."/>
        </authorList>
    </citation>
    <scope>NUCLEOTIDE SEQUENCE</scope>
    <source>
        <tissue evidence="1">Gametophyte</tissue>
    </source>
</reference>
<evidence type="ECO:0000313" key="2">
    <source>
        <dbReference type="Proteomes" id="UP000798662"/>
    </source>
</evidence>
<keyword evidence="2" id="KW-1185">Reference proteome</keyword>
<sequence length="606" mass="62033">MGDRVVLPPQPLAHIVTAVSTAATFLVVRHLLGCPPWVAAVAAAVAAPLVALCWPRFATDTLRLHGTVLPCVPGDGDGWFLGRAPQLVRAMAAKRTCFLMTAWRAAAGRPNYQVWLAGKRRVYLSHPADVAHVLGRVCPPRDMRWVRGFGLPVSPKVLILTSGEEHRAVRRLLAAPLADGRVLGWAAAGVLADVAADGGPVGGALAAAAAAGEPADMAAAAGAVTLRAIHRVMVSVPGTGGVAFGPALAALFPLLVPLMLVPAPGVFAPRRLARIRAVGDLFRQSMAAHEAARRAAYAAGTWPRSPPRDILDVLLADADAGGVYGGSRDRLAADFMALMVAGGPTTAHSLEWGIYLLCTHPDVQARVRAEVATVLPSPGAGGGDSGGAAAAAAPPAYPPGAGTTPPASPPPPPAVAASSITSLPYLHAVWKETLRLYPPAASGVSRRLAADVVLPSSGAVLPAGTSIKMPHHMAFRSPDNYPHPDAFDPDRWAPPPPPPPSPPAGCRHRRGGERDKTGGGGGGGGGGAAPSVGEQAWRPFGMGPGSCMGRDLAEVEWKAAVAGLVSKYEVALAGPASGVKAVDAVTLQPSQMLVRLRRRVAVGAAA</sequence>
<protein>
    <submittedName>
        <fullName evidence="1">Uncharacterized protein</fullName>
    </submittedName>
</protein>
<organism evidence="1 2">
    <name type="scientific">Pyropia yezoensis</name>
    <name type="common">Susabi-nori</name>
    <name type="synonym">Porphyra yezoensis</name>
    <dbReference type="NCBI Taxonomy" id="2788"/>
    <lineage>
        <taxon>Eukaryota</taxon>
        <taxon>Rhodophyta</taxon>
        <taxon>Bangiophyceae</taxon>
        <taxon>Bangiales</taxon>
        <taxon>Bangiaceae</taxon>
        <taxon>Pyropia</taxon>
    </lineage>
</organism>
<comment type="caution">
    <text evidence="1">The sequence shown here is derived from an EMBL/GenBank/DDBJ whole genome shotgun (WGS) entry which is preliminary data.</text>
</comment>
<proteinExistence type="predicted"/>